<dbReference type="Pfam" id="PF23461">
    <property type="entry name" value="ZMYND11_CC"/>
    <property type="match status" value="1"/>
</dbReference>
<feature type="compositionally biased region" description="Basic and acidic residues" evidence="15">
    <location>
        <begin position="825"/>
        <end position="836"/>
    </location>
</feature>
<dbReference type="SMART" id="SM00297">
    <property type="entry name" value="BROMO"/>
    <property type="match status" value="3"/>
</dbReference>
<dbReference type="CDD" id="cd20159">
    <property type="entry name" value="PWWP_BS69"/>
    <property type="match status" value="1"/>
</dbReference>
<evidence type="ECO:0008006" key="22">
    <source>
        <dbReference type="Google" id="ProtNLM"/>
    </source>
</evidence>
<dbReference type="InterPro" id="IPR013083">
    <property type="entry name" value="Znf_RING/FYVE/PHD"/>
</dbReference>
<dbReference type="PROSITE" id="PS01360">
    <property type="entry name" value="ZF_MYND_1"/>
    <property type="match status" value="1"/>
</dbReference>
<dbReference type="InterPro" id="IPR047268">
    <property type="entry name" value="PWWP_BS69"/>
</dbReference>
<dbReference type="GO" id="GO:0005694">
    <property type="term" value="C:chromosome"/>
    <property type="evidence" value="ECO:0007669"/>
    <property type="project" value="UniProtKB-SubCell"/>
</dbReference>
<feature type="domain" description="Bromo" evidence="16">
    <location>
        <begin position="389"/>
        <end position="435"/>
    </location>
</feature>
<dbReference type="SUPFAM" id="SSF63748">
    <property type="entry name" value="Tudor/PWWP/MBT"/>
    <property type="match status" value="1"/>
</dbReference>
<dbReference type="PANTHER" id="PTHR46379:SF1">
    <property type="entry name" value="ZINC FINGER MYND DOMAIN-CONTAINING PROTEIN 11"/>
    <property type="match status" value="1"/>
</dbReference>
<dbReference type="Pfam" id="PF00855">
    <property type="entry name" value="PWWP"/>
    <property type="match status" value="1"/>
</dbReference>
<evidence type="ECO:0000259" key="17">
    <source>
        <dbReference type="PROSITE" id="PS50812"/>
    </source>
</evidence>
<evidence type="ECO:0000256" key="8">
    <source>
        <dbReference type="ARBA" id="ARBA00022853"/>
    </source>
</evidence>
<feature type="domain" description="Bromo" evidence="16">
    <location>
        <begin position="188"/>
        <end position="235"/>
    </location>
</feature>
<feature type="domain" description="Bromo" evidence="16">
    <location>
        <begin position="439"/>
        <end position="481"/>
    </location>
</feature>
<keyword evidence="7" id="KW-0862">Zinc</keyword>
<dbReference type="GO" id="GO:0140006">
    <property type="term" value="F:histone H3 reader activity"/>
    <property type="evidence" value="ECO:0007669"/>
    <property type="project" value="UniProtKB-ARBA"/>
</dbReference>
<dbReference type="EMBL" id="VSWD01000001">
    <property type="protein sequence ID" value="KAK3108848.1"/>
    <property type="molecule type" value="Genomic_DNA"/>
</dbReference>
<dbReference type="InterPro" id="IPR000313">
    <property type="entry name" value="PWWP_dom"/>
</dbReference>
<evidence type="ECO:0000256" key="4">
    <source>
        <dbReference type="ARBA" id="ARBA00022553"/>
    </source>
</evidence>
<dbReference type="Pfam" id="PF00439">
    <property type="entry name" value="Bromodomain"/>
    <property type="match status" value="6"/>
</dbReference>
<comment type="caution">
    <text evidence="20">The sequence shown here is derived from an EMBL/GenBank/DDBJ whole genome shotgun (WGS) entry which is preliminary data.</text>
</comment>
<feature type="compositionally biased region" description="Acidic residues" evidence="15">
    <location>
        <begin position="639"/>
        <end position="648"/>
    </location>
</feature>
<dbReference type="SMART" id="SM00293">
    <property type="entry name" value="PWWP"/>
    <property type="match status" value="1"/>
</dbReference>
<evidence type="ECO:0000256" key="12">
    <source>
        <dbReference type="ARBA" id="ARBA00023242"/>
    </source>
</evidence>
<dbReference type="CDD" id="cd04369">
    <property type="entry name" value="Bromodomain"/>
    <property type="match status" value="1"/>
</dbReference>
<evidence type="ECO:0000256" key="9">
    <source>
        <dbReference type="ARBA" id="ARBA00023015"/>
    </source>
</evidence>
<evidence type="ECO:0000256" key="3">
    <source>
        <dbReference type="ARBA" id="ARBA00022454"/>
    </source>
</evidence>
<dbReference type="InterPro" id="IPR011011">
    <property type="entry name" value="Znf_FYVE_PHD"/>
</dbReference>
<keyword evidence="3" id="KW-0158">Chromosome</keyword>
<dbReference type="SUPFAM" id="SSF47370">
    <property type="entry name" value="Bromodomain"/>
    <property type="match status" value="6"/>
</dbReference>
<keyword evidence="9" id="KW-0805">Transcription regulation</keyword>
<evidence type="ECO:0000256" key="2">
    <source>
        <dbReference type="ARBA" id="ARBA00004286"/>
    </source>
</evidence>
<evidence type="ECO:0000256" key="11">
    <source>
        <dbReference type="ARBA" id="ARBA00023163"/>
    </source>
</evidence>
<dbReference type="InterPro" id="IPR002893">
    <property type="entry name" value="Znf_MYND"/>
</dbReference>
<evidence type="ECO:0000313" key="20">
    <source>
        <dbReference type="EMBL" id="KAK3108848.1"/>
    </source>
</evidence>
<evidence type="ECO:0000256" key="6">
    <source>
        <dbReference type="ARBA" id="ARBA00022771"/>
    </source>
</evidence>
<dbReference type="FunFam" id="6.10.140.2220:FF:000002">
    <property type="entry name" value="Protein kinase C-binding protein 1 isoform C"/>
    <property type="match status" value="1"/>
</dbReference>
<feature type="region of interest" description="Disordered" evidence="15">
    <location>
        <begin position="605"/>
        <end position="687"/>
    </location>
</feature>
<evidence type="ECO:0000256" key="5">
    <source>
        <dbReference type="ARBA" id="ARBA00022723"/>
    </source>
</evidence>
<keyword evidence="6 14" id="KW-0863">Zinc-finger</keyword>
<dbReference type="Pfam" id="PF24324">
    <property type="entry name" value="MYND_ZMYND11_ZMYD8"/>
    <property type="match status" value="1"/>
</dbReference>
<comment type="subcellular location">
    <subcellularLocation>
        <location evidence="2">Chromosome</location>
    </subcellularLocation>
    <subcellularLocation>
        <location evidence="1">Nucleus</location>
    </subcellularLocation>
</comment>
<organism evidence="20 21">
    <name type="scientific">Pinctada imbricata</name>
    <name type="common">Atlantic pearl-oyster</name>
    <name type="synonym">Pinctada martensii</name>
    <dbReference type="NCBI Taxonomy" id="66713"/>
    <lineage>
        <taxon>Eukaryota</taxon>
        <taxon>Metazoa</taxon>
        <taxon>Spiralia</taxon>
        <taxon>Lophotrochozoa</taxon>
        <taxon>Mollusca</taxon>
        <taxon>Bivalvia</taxon>
        <taxon>Autobranchia</taxon>
        <taxon>Pteriomorphia</taxon>
        <taxon>Pterioida</taxon>
        <taxon>Pterioidea</taxon>
        <taxon>Pteriidae</taxon>
        <taxon>Pinctada</taxon>
    </lineage>
</organism>
<evidence type="ECO:0000256" key="13">
    <source>
        <dbReference type="PROSITE-ProRule" id="PRU00035"/>
    </source>
</evidence>
<feature type="domain" description="Bromo" evidence="16">
    <location>
        <begin position="289"/>
        <end position="335"/>
    </location>
</feature>
<dbReference type="GO" id="GO:0003677">
    <property type="term" value="F:DNA binding"/>
    <property type="evidence" value="ECO:0007669"/>
    <property type="project" value="InterPro"/>
</dbReference>
<protein>
    <recommendedName>
        <fullName evidence="22">Zinc finger MYND domain-containing protein 11</fullName>
    </recommendedName>
</protein>
<dbReference type="InterPro" id="IPR048589">
    <property type="entry name" value="SAMD1-like_WH"/>
</dbReference>
<dbReference type="SUPFAM" id="SSF57903">
    <property type="entry name" value="FYVE/PHD zinc finger"/>
    <property type="match status" value="1"/>
</dbReference>
<dbReference type="InterPro" id="IPR036427">
    <property type="entry name" value="Bromodomain-like_sf"/>
</dbReference>
<feature type="domain" description="PWWP" evidence="17">
    <location>
        <begin position="529"/>
        <end position="580"/>
    </location>
</feature>
<evidence type="ECO:0000256" key="7">
    <source>
        <dbReference type="ARBA" id="ARBA00022833"/>
    </source>
</evidence>
<dbReference type="Gene3D" id="2.30.30.140">
    <property type="match status" value="1"/>
</dbReference>
<dbReference type="Pfam" id="PF21524">
    <property type="entry name" value="SAMD1_WH"/>
    <property type="match status" value="1"/>
</dbReference>
<dbReference type="InterPro" id="IPR001487">
    <property type="entry name" value="Bromodomain"/>
</dbReference>
<reference evidence="20" key="1">
    <citation type="submission" date="2019-08" db="EMBL/GenBank/DDBJ databases">
        <title>The improved chromosome-level genome for the pearl oyster Pinctada fucata martensii using PacBio sequencing and Hi-C.</title>
        <authorList>
            <person name="Zheng Z."/>
        </authorList>
    </citation>
    <scope>NUCLEOTIDE SEQUENCE</scope>
    <source>
        <strain evidence="20">ZZ-2019</strain>
        <tissue evidence="20">Adductor muscle</tissue>
    </source>
</reference>
<dbReference type="SUPFAM" id="SSF144232">
    <property type="entry name" value="HIT/MYND zinc finger-like"/>
    <property type="match status" value="1"/>
</dbReference>
<dbReference type="PANTHER" id="PTHR46379">
    <property type="entry name" value="ZINC FINGER MYND DOMAIN-CONTAINING"/>
    <property type="match status" value="1"/>
</dbReference>
<dbReference type="GO" id="GO:0034243">
    <property type="term" value="P:regulation of transcription elongation by RNA polymerase II"/>
    <property type="evidence" value="ECO:0007669"/>
    <property type="project" value="InterPro"/>
</dbReference>
<feature type="region of interest" description="Disordered" evidence="15">
    <location>
        <begin position="706"/>
        <end position="777"/>
    </location>
</feature>
<evidence type="ECO:0000259" key="16">
    <source>
        <dbReference type="PROSITE" id="PS50014"/>
    </source>
</evidence>
<evidence type="ECO:0000256" key="1">
    <source>
        <dbReference type="ARBA" id="ARBA00004123"/>
    </source>
</evidence>
<gene>
    <name evidence="20" type="ORF">FSP39_017157</name>
</gene>
<evidence type="ECO:0000259" key="19">
    <source>
        <dbReference type="PROSITE" id="PS52014"/>
    </source>
</evidence>
<evidence type="ECO:0000256" key="14">
    <source>
        <dbReference type="PROSITE-ProRule" id="PRU00134"/>
    </source>
</evidence>
<keyword evidence="10 13" id="KW-0103">Bromodomain</keyword>
<feature type="compositionally biased region" description="Polar residues" evidence="15">
    <location>
        <begin position="814"/>
        <end position="824"/>
    </location>
</feature>
<dbReference type="PROSITE" id="PS50812">
    <property type="entry name" value="PWWP"/>
    <property type="match status" value="1"/>
</dbReference>
<keyword evidence="5" id="KW-0479">Metal-binding</keyword>
<evidence type="ECO:0000259" key="18">
    <source>
        <dbReference type="PROSITE" id="PS50865"/>
    </source>
</evidence>
<dbReference type="PROSITE" id="PS52014">
    <property type="entry name" value="SAMD1_WH"/>
    <property type="match status" value="1"/>
</dbReference>
<keyword evidence="8" id="KW-0156">Chromatin regulator</keyword>
<dbReference type="InterPro" id="IPR057054">
    <property type="entry name" value="ZMYND11_CC"/>
</dbReference>
<sequence length="905" mass="106492">MVRPVKRRHSSVLHTKHLIDAIKAIRYQKQIPNIERIARYMNREHGLRQTETEKHLHYAVKDGVILSYMAVGKKGSMTGIEQEGFRLPEEDEDLKGDHDWYCFECHAAGEVLPCSDCWRVFHPSCTMEEWTGPKFTCTICQAGRQQRVIKRKMLNTLLSYTILRMKEKTRELHRIGHREEEKKYQSYFIYSPMDLNKIEQKVENHKYRSLEEFLADTQLIYHNVYLLYGGKGQGHMIRLYSPMDLNKIEQKVENHKYRSLEEFLADTQLIYHNVYLLYGGKGQGHMIRLYSPMDLNKIEQKVENHKYRSLEEFLADTQLIYHNVYLLYGGKGQGHMIRLYSPMDLNKIEQKVENHKYRSLVEFLADTQLIYHNVYLLYGGKSQGHMIRLYSPMDLNKIEQKVENHKYRSLVEFLADTQLIYHNVYLLYGGKAQGHMIRLYSPMDLNKIEQKVENHKYRSLEEFLADTQLIYHNVYLLYGDEIKGGMTELAKIMARDSKYDVEEIKQCQNCYYMSNAKPKDWFCQPCDPPHQLVYAKVKGFCYWPAKVIRTVADKFDVRFFGSPHQRALLPKESLKPIDTPLKSLSVKRTQGFNKSMEELEKHKKLLKEKSYEMEEEDDDDDDSLSRSDAASEDKMSRNEEEEEEEEEQESHMDTSPLEVSSTSVSPPKKRMRIKAPTPEDANVVTSSEDKINTVFVPKVVTANIACQTVEKTTETKNKGSQTDALEEPKPTKEEDSEPASSIIQSEEMDREGEESKSQSSASHATMIKNLEEKHERKMSDLRMELENDYEESKQKALKELSDRLQKDFEEDKQQAVSRAMSNNQREIDRAKQQTEDKCKKEYMEEMKKLAAKHKEAISQTKKKQWCFNCEEEAMYHCCWNTSYCSVKCQQEHWHKEHKRVCRRKR</sequence>
<dbReference type="Gene3D" id="1.20.920.10">
    <property type="entry name" value="Bromodomain-like"/>
    <property type="match status" value="6"/>
</dbReference>
<feature type="compositionally biased region" description="Basic and acidic residues" evidence="15">
    <location>
        <begin position="623"/>
        <end position="638"/>
    </location>
</feature>
<dbReference type="GO" id="GO:0009966">
    <property type="term" value="P:regulation of signal transduction"/>
    <property type="evidence" value="ECO:0007669"/>
    <property type="project" value="TreeGrafter"/>
</dbReference>
<feature type="domain" description="SAMD1-like winged helix (WH)" evidence="19">
    <location>
        <begin position="6"/>
        <end position="82"/>
    </location>
</feature>
<feature type="domain" description="MYND-type" evidence="18">
    <location>
        <begin position="866"/>
        <end position="901"/>
    </location>
</feature>
<dbReference type="GO" id="GO:0003714">
    <property type="term" value="F:transcription corepressor activity"/>
    <property type="evidence" value="ECO:0007669"/>
    <property type="project" value="InterPro"/>
</dbReference>
<accession>A0AA89CAZ3</accession>
<evidence type="ECO:0000313" key="21">
    <source>
        <dbReference type="Proteomes" id="UP001186944"/>
    </source>
</evidence>
<dbReference type="CDD" id="cd15537">
    <property type="entry name" value="PHD_BS69"/>
    <property type="match status" value="1"/>
</dbReference>
<dbReference type="InterPro" id="IPR057053">
    <property type="entry name" value="MYND_ZMYND11_ZMYD8"/>
</dbReference>
<keyword evidence="4" id="KW-0597">Phosphoprotein</keyword>
<keyword evidence="21" id="KW-1185">Reference proteome</keyword>
<feature type="domain" description="Bromo" evidence="16">
    <location>
        <begin position="339"/>
        <end position="385"/>
    </location>
</feature>
<dbReference type="Proteomes" id="UP001186944">
    <property type="component" value="Unassembled WGS sequence"/>
</dbReference>
<proteinExistence type="predicted"/>
<evidence type="ECO:0000256" key="15">
    <source>
        <dbReference type="SAM" id="MobiDB-lite"/>
    </source>
</evidence>
<dbReference type="Gene3D" id="3.30.40.10">
    <property type="entry name" value="Zinc/RING finger domain, C3HC4 (zinc finger)"/>
    <property type="match status" value="1"/>
</dbReference>
<dbReference type="GO" id="GO:0008270">
    <property type="term" value="F:zinc ion binding"/>
    <property type="evidence" value="ECO:0007669"/>
    <property type="project" value="UniProtKB-KW"/>
</dbReference>
<feature type="compositionally biased region" description="Acidic residues" evidence="15">
    <location>
        <begin position="613"/>
        <end position="622"/>
    </location>
</feature>
<dbReference type="AlphaFoldDB" id="A0AA89CAZ3"/>
<dbReference type="Gene3D" id="6.10.140.2220">
    <property type="match status" value="1"/>
</dbReference>
<keyword evidence="12" id="KW-0539">Nucleus</keyword>
<feature type="region of interest" description="Disordered" evidence="15">
    <location>
        <begin position="809"/>
        <end position="836"/>
    </location>
</feature>
<evidence type="ECO:0000256" key="10">
    <source>
        <dbReference type="ARBA" id="ARBA00023117"/>
    </source>
</evidence>
<feature type="domain" description="Bromo" evidence="16">
    <location>
        <begin position="239"/>
        <end position="285"/>
    </location>
</feature>
<dbReference type="PROSITE" id="PS50865">
    <property type="entry name" value="ZF_MYND_2"/>
    <property type="match status" value="1"/>
</dbReference>
<dbReference type="PROSITE" id="PS50014">
    <property type="entry name" value="BROMODOMAIN_2"/>
    <property type="match status" value="6"/>
</dbReference>
<dbReference type="GO" id="GO:0005634">
    <property type="term" value="C:nucleus"/>
    <property type="evidence" value="ECO:0007669"/>
    <property type="project" value="UniProtKB-SubCell"/>
</dbReference>
<name>A0AA89CAZ3_PINIB</name>
<keyword evidence="11" id="KW-0804">Transcription</keyword>
<dbReference type="InterPro" id="IPR047269">
    <property type="entry name" value="ZMY11"/>
</dbReference>